<dbReference type="Pfam" id="PF04966">
    <property type="entry name" value="OprB"/>
    <property type="match status" value="1"/>
</dbReference>
<protein>
    <submittedName>
        <fullName evidence="3">Carbohydrate porin</fullName>
    </submittedName>
</protein>
<dbReference type="InterPro" id="IPR052932">
    <property type="entry name" value="OprB_Porin"/>
</dbReference>
<reference evidence="3" key="1">
    <citation type="journal article" date="2021" name="Microorganisms">
        <title>Acidisoma silvae sp. nov. and Acidisomacellulosilytica sp. nov., Two Acidophilic Bacteria Isolated from Decaying Wood, Hydrolyzing Cellulose and Producing Poly-3-hydroxybutyrate.</title>
        <authorList>
            <person name="Mieszkin S."/>
            <person name="Pouder E."/>
            <person name="Uroz S."/>
            <person name="Simon-Colin C."/>
            <person name="Alain K."/>
        </authorList>
    </citation>
    <scope>NUCLEOTIDE SEQUENCE</scope>
    <source>
        <strain evidence="3">HW T2.11</strain>
    </source>
</reference>
<name>A0A963YSQ2_9PROT</name>
<dbReference type="PANTHER" id="PTHR37944:SF1">
    <property type="entry name" value="PORIN B"/>
    <property type="match status" value="1"/>
</dbReference>
<dbReference type="RefSeq" id="WP_227322075.1">
    <property type="nucleotide sequence ID" value="NZ_JAESVB010000006.1"/>
</dbReference>
<organism evidence="3 4">
    <name type="scientific">Acidisoma silvae</name>
    <dbReference type="NCBI Taxonomy" id="2802396"/>
    <lineage>
        <taxon>Bacteria</taxon>
        <taxon>Pseudomonadati</taxon>
        <taxon>Pseudomonadota</taxon>
        <taxon>Alphaproteobacteria</taxon>
        <taxon>Acetobacterales</taxon>
        <taxon>Acidocellaceae</taxon>
        <taxon>Acidisoma</taxon>
    </lineage>
</organism>
<dbReference type="AlphaFoldDB" id="A0A963YSQ2"/>
<comment type="similarity">
    <text evidence="1 2">Belongs to the OprB family.</text>
</comment>
<reference evidence="3" key="2">
    <citation type="submission" date="2021-01" db="EMBL/GenBank/DDBJ databases">
        <authorList>
            <person name="Mieszkin S."/>
            <person name="Pouder E."/>
            <person name="Alain K."/>
        </authorList>
    </citation>
    <scope>NUCLEOTIDE SEQUENCE</scope>
    <source>
        <strain evidence="3">HW T2.11</strain>
    </source>
</reference>
<dbReference type="InterPro" id="IPR007049">
    <property type="entry name" value="Carb-sel_porin_OprB"/>
</dbReference>
<dbReference type="InterPro" id="IPR038673">
    <property type="entry name" value="OprB_sf"/>
</dbReference>
<comment type="caution">
    <text evidence="3">The sequence shown here is derived from an EMBL/GenBank/DDBJ whole genome shotgun (WGS) entry which is preliminary data.</text>
</comment>
<evidence type="ECO:0000256" key="2">
    <source>
        <dbReference type="RuleBase" id="RU363072"/>
    </source>
</evidence>
<feature type="chain" id="PRO_5038160448" evidence="2">
    <location>
        <begin position="26"/>
        <end position="442"/>
    </location>
</feature>
<gene>
    <name evidence="3" type="ORF">ASILVAE211_14585</name>
</gene>
<dbReference type="GO" id="GO:0008643">
    <property type="term" value="P:carbohydrate transport"/>
    <property type="evidence" value="ECO:0007669"/>
    <property type="project" value="InterPro"/>
</dbReference>
<dbReference type="GO" id="GO:0016020">
    <property type="term" value="C:membrane"/>
    <property type="evidence" value="ECO:0007669"/>
    <property type="project" value="InterPro"/>
</dbReference>
<dbReference type="Proteomes" id="UP000708298">
    <property type="component" value="Unassembled WGS sequence"/>
</dbReference>
<evidence type="ECO:0000256" key="1">
    <source>
        <dbReference type="ARBA" id="ARBA00008769"/>
    </source>
</evidence>
<keyword evidence="2" id="KW-0732">Signal</keyword>
<evidence type="ECO:0000313" key="4">
    <source>
        <dbReference type="Proteomes" id="UP000708298"/>
    </source>
</evidence>
<feature type="signal peptide" evidence="2">
    <location>
        <begin position="1"/>
        <end position="25"/>
    </location>
</feature>
<evidence type="ECO:0000313" key="3">
    <source>
        <dbReference type="EMBL" id="MCB8876418.1"/>
    </source>
</evidence>
<dbReference type="PANTHER" id="PTHR37944">
    <property type="entry name" value="PORIN B"/>
    <property type="match status" value="1"/>
</dbReference>
<sequence>MKSLSWLILCGTAAAALLRAAPALAQAVAAAQPASVSLGSAWDDFLTRPTLTGNWGGLRTRLVHDGVTFNWSYVGEFAGNVAGGKRRGSDYAQQWTAATVFDLAKMSPTLTGKVTVTFNAREGRGSSPDFIGNKLGVQEVYGAGEDVRLSELSYERDLLNHLLSVKGGYYAMGNDFAGTPILCSFQNTGFCAHPISLPSNSGWSDYPTPKWGGRIRVNLPGGTAIETGIFEVNPTYADYGEGFKVSLSGSTGALIPVQIDQHFNLGTAGLPGHVMLGGYYDTSDATDPANASVTYHGRYGGYIEADQMVWRFQPGTGRGLIAILEGTKSDVRTATMPGYVIAALVAKGPLASRPNDFVGIGMVRAWANGNLIAKNEVAAQAESDADPDYALGEEVAELSYGVQVTPWLLLHPNLQYVVDPGAFTFKHTPNAWVLGMQTKITF</sequence>
<proteinExistence type="inferred from homology"/>
<dbReference type="GO" id="GO:0015288">
    <property type="term" value="F:porin activity"/>
    <property type="evidence" value="ECO:0007669"/>
    <property type="project" value="InterPro"/>
</dbReference>
<accession>A0A963YSQ2</accession>
<keyword evidence="4" id="KW-1185">Reference proteome</keyword>
<dbReference type="Gene3D" id="2.40.160.180">
    <property type="entry name" value="Carbohydrate-selective porin OprB"/>
    <property type="match status" value="1"/>
</dbReference>
<dbReference type="EMBL" id="JAESVB010000006">
    <property type="protein sequence ID" value="MCB8876418.1"/>
    <property type="molecule type" value="Genomic_DNA"/>
</dbReference>